<protein>
    <submittedName>
        <fullName evidence="1">DUF192 domain-containing protein</fullName>
    </submittedName>
</protein>
<accession>A0A4P8EHT0</accession>
<dbReference type="PANTHER" id="PTHR37953">
    <property type="entry name" value="UPF0127 PROTEIN MJ1496"/>
    <property type="match status" value="1"/>
</dbReference>
<gene>
    <name evidence="1" type="ORF">EOK75_03710</name>
</gene>
<reference evidence="1 2" key="1">
    <citation type="submission" date="2019-05" db="EMBL/GenBank/DDBJ databases">
        <title>Pseudorhodobacter turbinis sp. nov., isolated from the gut of the Korean turban shell.</title>
        <authorList>
            <person name="Jeong Y.-S."/>
            <person name="Kang W.-R."/>
            <person name="Bae J.-W."/>
        </authorList>
    </citation>
    <scope>NUCLEOTIDE SEQUENCE [LARGE SCALE GENOMIC DNA]</scope>
    <source>
        <strain evidence="1 2">S12M18</strain>
    </source>
</reference>
<dbReference type="Proteomes" id="UP000298631">
    <property type="component" value="Chromosome"/>
</dbReference>
<name>A0A4P8EHT0_9RHOB</name>
<organism evidence="1 2">
    <name type="scientific">Pseudorhodobacter turbinis</name>
    <dbReference type="NCBI Taxonomy" id="2500533"/>
    <lineage>
        <taxon>Bacteria</taxon>
        <taxon>Pseudomonadati</taxon>
        <taxon>Pseudomonadota</taxon>
        <taxon>Alphaproteobacteria</taxon>
        <taxon>Rhodobacterales</taxon>
        <taxon>Paracoccaceae</taxon>
        <taxon>Pseudorhodobacter</taxon>
    </lineage>
</organism>
<dbReference type="Pfam" id="PF02643">
    <property type="entry name" value="DUF192"/>
    <property type="match status" value="1"/>
</dbReference>
<dbReference type="InterPro" id="IPR038695">
    <property type="entry name" value="Saro_0823-like_sf"/>
</dbReference>
<evidence type="ECO:0000313" key="2">
    <source>
        <dbReference type="Proteomes" id="UP000298631"/>
    </source>
</evidence>
<dbReference type="EMBL" id="CP039964">
    <property type="protein sequence ID" value="QCO56487.1"/>
    <property type="molecule type" value="Genomic_DNA"/>
</dbReference>
<dbReference type="PANTHER" id="PTHR37953:SF1">
    <property type="entry name" value="UPF0127 PROTEIN MJ1496"/>
    <property type="match status" value="1"/>
</dbReference>
<evidence type="ECO:0000313" key="1">
    <source>
        <dbReference type="EMBL" id="QCO56487.1"/>
    </source>
</evidence>
<dbReference type="AlphaFoldDB" id="A0A4P8EHT0"/>
<dbReference type="InterPro" id="IPR003795">
    <property type="entry name" value="DUF192"/>
</dbReference>
<sequence length="150" mass="16095">MLTCGVPAAGLAQCAASQVDIRLTDGGFVRFNVEVADDAASRSKGLMFREKMPKSSGMLFLYERPQRAVFWMKNTLIPLDMIFADATGVVRHVHANAIPHDETGIDGGKGVLAVLEINGGLAKRLNIKAGAVLRHPGFKQNSASWACDAQ</sequence>
<dbReference type="Gene3D" id="2.60.120.1140">
    <property type="entry name" value="Protein of unknown function DUF192"/>
    <property type="match status" value="1"/>
</dbReference>
<dbReference type="KEGG" id="pseb:EOK75_03710"/>
<proteinExistence type="predicted"/>
<keyword evidence="2" id="KW-1185">Reference proteome</keyword>
<dbReference type="OrthoDB" id="9808290at2"/>